<reference evidence="2" key="1">
    <citation type="submission" date="2017-08" db="EMBL/GenBank/DDBJ databases">
        <authorList>
            <person name="Varghese N."/>
            <person name="Submissions S."/>
        </authorList>
    </citation>
    <scope>NUCLEOTIDE SEQUENCE [LARGE SCALE GENOMIC DNA]</scope>
    <source>
        <strain evidence="2">USBA17B2</strain>
    </source>
</reference>
<dbReference type="SUPFAM" id="SSF53474">
    <property type="entry name" value="alpha/beta-Hydrolases"/>
    <property type="match status" value="1"/>
</dbReference>
<proteinExistence type="predicted"/>
<name>A0A285VWG4_9MICO</name>
<accession>A0A285VWG4</accession>
<gene>
    <name evidence="1" type="ORF">SAMN05421879_11037</name>
</gene>
<sequence>MVTRPGAPRTQFVDGPAGPLEILRTGSGDPSTLFVHGLAGSISTTRPYATGVPGRRTFVHLRCHGRSVTPPGPFGYADLAAEVWSVADHQDVRADRALGVSMGAGAIVNGLTRDPDRFERVVLVVPASLDRVRSDAATQALGTLAAHLEAGDLEALTDHLVAGQPESTRADPAVRTWARGQAEQLLASGVARALRVVPEQVPVPDRSLLARVTCPVLVLAQEGDPTHPVAVAEELAGLLPRATLRVSGPGGIMWADRSATRDVVGSFLAGR</sequence>
<evidence type="ECO:0000313" key="2">
    <source>
        <dbReference type="Proteomes" id="UP000219688"/>
    </source>
</evidence>
<dbReference type="InterPro" id="IPR050471">
    <property type="entry name" value="AB_hydrolase"/>
</dbReference>
<dbReference type="PANTHER" id="PTHR43433:SF5">
    <property type="entry name" value="AB HYDROLASE-1 DOMAIN-CONTAINING PROTEIN"/>
    <property type="match status" value="1"/>
</dbReference>
<organism evidence="1 2">
    <name type="scientific">Ornithinimicrobium cerasi</name>
    <dbReference type="NCBI Taxonomy" id="2248773"/>
    <lineage>
        <taxon>Bacteria</taxon>
        <taxon>Bacillati</taxon>
        <taxon>Actinomycetota</taxon>
        <taxon>Actinomycetes</taxon>
        <taxon>Micrococcales</taxon>
        <taxon>Ornithinimicrobiaceae</taxon>
        <taxon>Ornithinimicrobium</taxon>
    </lineage>
</organism>
<protein>
    <submittedName>
        <fullName evidence="1">Pimeloyl-ACP methyl ester carboxylesterase</fullName>
    </submittedName>
</protein>
<keyword evidence="2" id="KW-1185">Reference proteome</keyword>
<dbReference type="InterPro" id="IPR029058">
    <property type="entry name" value="AB_hydrolase_fold"/>
</dbReference>
<dbReference type="AlphaFoldDB" id="A0A285VWG4"/>
<dbReference type="Proteomes" id="UP000219688">
    <property type="component" value="Unassembled WGS sequence"/>
</dbReference>
<dbReference type="PANTHER" id="PTHR43433">
    <property type="entry name" value="HYDROLASE, ALPHA/BETA FOLD FAMILY PROTEIN"/>
    <property type="match status" value="1"/>
</dbReference>
<dbReference type="Gene3D" id="3.40.50.1820">
    <property type="entry name" value="alpha/beta hydrolase"/>
    <property type="match status" value="1"/>
</dbReference>
<evidence type="ECO:0000313" key="1">
    <source>
        <dbReference type="EMBL" id="SOC56981.1"/>
    </source>
</evidence>
<dbReference type="EMBL" id="OBQK01000010">
    <property type="protein sequence ID" value="SOC56981.1"/>
    <property type="molecule type" value="Genomic_DNA"/>
</dbReference>
<dbReference type="RefSeq" id="WP_220388143.1">
    <property type="nucleotide sequence ID" value="NZ_OBQK01000010.1"/>
</dbReference>